<comment type="catalytic activity">
    <reaction evidence="8">
        <text>5-[(5-phospho-1-deoxy-D-ribulos-1-ylimino)methylamino]-1-(5-phospho-beta-D-ribosyl)imidazole-4-carboxamide + L-glutamine = D-erythro-1-(imidazol-4-yl)glycerol 3-phosphate + 5-amino-1-(5-phospho-beta-D-ribosyl)imidazole-4-carboxamide + L-glutamate + H(+)</text>
        <dbReference type="Rhea" id="RHEA:24793"/>
        <dbReference type="ChEBI" id="CHEBI:15378"/>
        <dbReference type="ChEBI" id="CHEBI:29985"/>
        <dbReference type="ChEBI" id="CHEBI:58278"/>
        <dbReference type="ChEBI" id="CHEBI:58359"/>
        <dbReference type="ChEBI" id="CHEBI:58475"/>
        <dbReference type="ChEBI" id="CHEBI:58525"/>
        <dbReference type="EC" id="4.3.2.10"/>
    </reaction>
</comment>
<dbReference type="Gene3D" id="3.40.50.880">
    <property type="match status" value="1"/>
</dbReference>
<keyword evidence="3" id="KW-0028">Amino-acid biosynthesis</keyword>
<evidence type="ECO:0000256" key="8">
    <source>
        <dbReference type="ARBA" id="ARBA00047838"/>
    </source>
</evidence>
<dbReference type="Pfam" id="PF00117">
    <property type="entry name" value="GATase"/>
    <property type="match status" value="1"/>
</dbReference>
<comment type="pathway">
    <text evidence="1">Amino-acid biosynthesis; L-histidine biosynthesis; L-histidine from 5-phospho-alpha-D-ribose 1-diphosphate: step 5/9.</text>
</comment>
<evidence type="ECO:0000256" key="3">
    <source>
        <dbReference type="ARBA" id="ARBA00022605"/>
    </source>
</evidence>
<evidence type="ECO:0000259" key="10">
    <source>
        <dbReference type="Pfam" id="PF00117"/>
    </source>
</evidence>
<evidence type="ECO:0000256" key="6">
    <source>
        <dbReference type="ARBA" id="ARBA00023102"/>
    </source>
</evidence>
<evidence type="ECO:0000256" key="1">
    <source>
        <dbReference type="ARBA" id="ARBA00005091"/>
    </source>
</evidence>
<keyword evidence="6" id="KW-0368">Histidine biosynthesis</keyword>
<keyword evidence="12" id="KW-1185">Reference proteome</keyword>
<gene>
    <name evidence="11" type="primary">hisH</name>
    <name evidence="11" type="ORF">N5W20_03570</name>
</gene>
<accession>A0ABY6GK81</accession>
<keyword evidence="7 11" id="KW-0456">Lyase</keyword>
<dbReference type="GO" id="GO:0016829">
    <property type="term" value="F:lyase activity"/>
    <property type="evidence" value="ECO:0007669"/>
    <property type="project" value="UniProtKB-KW"/>
</dbReference>
<name>A0ABY6GK81_9PROT</name>
<dbReference type="PANTHER" id="PTHR42701:SF1">
    <property type="entry name" value="IMIDAZOLE GLYCEROL PHOSPHATE SYNTHASE SUBUNIT HISH"/>
    <property type="match status" value="1"/>
</dbReference>
<dbReference type="Proteomes" id="UP001163831">
    <property type="component" value="Chromosome"/>
</dbReference>
<dbReference type="NCBIfam" id="TIGR01855">
    <property type="entry name" value="IMP_synth_hisH"/>
    <property type="match status" value="1"/>
</dbReference>
<proteinExistence type="predicted"/>
<dbReference type="EMBL" id="CP107052">
    <property type="protein sequence ID" value="UYH51948.1"/>
    <property type="molecule type" value="Genomic_DNA"/>
</dbReference>
<evidence type="ECO:0000313" key="12">
    <source>
        <dbReference type="Proteomes" id="UP001163831"/>
    </source>
</evidence>
<dbReference type="EC" id="4.3.2.10" evidence="11"/>
<keyword evidence="5" id="KW-0315">Glutamine amidotransferase</keyword>
<dbReference type="PROSITE" id="PS51273">
    <property type="entry name" value="GATASE_TYPE_1"/>
    <property type="match status" value="1"/>
</dbReference>
<dbReference type="SUPFAM" id="SSF52317">
    <property type="entry name" value="Class I glutamine amidotransferase-like"/>
    <property type="match status" value="1"/>
</dbReference>
<protein>
    <submittedName>
        <fullName evidence="11">Imidazole glycerol phosphate synthase subunit HisH</fullName>
        <ecNumber evidence="11">4.3.2.10</ecNumber>
    </submittedName>
</protein>
<dbReference type="InterPro" id="IPR010139">
    <property type="entry name" value="Imidazole-glycPsynth_HisH"/>
</dbReference>
<evidence type="ECO:0000313" key="11">
    <source>
        <dbReference type="EMBL" id="UYH51948.1"/>
    </source>
</evidence>
<evidence type="ECO:0000256" key="9">
    <source>
        <dbReference type="ARBA" id="ARBA00049534"/>
    </source>
</evidence>
<comment type="catalytic activity">
    <reaction evidence="9">
        <text>L-glutamine + H2O = L-glutamate + NH4(+)</text>
        <dbReference type="Rhea" id="RHEA:15889"/>
        <dbReference type="ChEBI" id="CHEBI:15377"/>
        <dbReference type="ChEBI" id="CHEBI:28938"/>
        <dbReference type="ChEBI" id="CHEBI:29985"/>
        <dbReference type="ChEBI" id="CHEBI:58359"/>
        <dbReference type="EC" id="3.5.1.2"/>
    </reaction>
</comment>
<comment type="subunit">
    <text evidence="2">Heterodimer of HisH and HisF.</text>
</comment>
<evidence type="ECO:0000256" key="4">
    <source>
        <dbReference type="ARBA" id="ARBA00022801"/>
    </source>
</evidence>
<organism evidence="11 12">
    <name type="scientific">Candidatus Kirkpatrickella diaphorinae</name>
    <dbReference type="NCBI Taxonomy" id="2984322"/>
    <lineage>
        <taxon>Bacteria</taxon>
        <taxon>Pseudomonadati</taxon>
        <taxon>Pseudomonadota</taxon>
        <taxon>Alphaproteobacteria</taxon>
        <taxon>Acetobacterales</taxon>
        <taxon>Acetobacteraceae</taxon>
        <taxon>Candidatus Kirkpatrickella</taxon>
    </lineage>
</organism>
<dbReference type="InterPro" id="IPR017926">
    <property type="entry name" value="GATASE"/>
</dbReference>
<dbReference type="RefSeq" id="WP_319807543.1">
    <property type="nucleotide sequence ID" value="NZ_CP107052.1"/>
</dbReference>
<feature type="domain" description="Glutamine amidotransferase" evidence="10">
    <location>
        <begin position="16"/>
        <end position="207"/>
    </location>
</feature>
<dbReference type="PANTHER" id="PTHR42701">
    <property type="entry name" value="IMIDAZOLE GLYCEROL PHOSPHATE SYNTHASE SUBUNIT HISH"/>
    <property type="match status" value="1"/>
</dbReference>
<dbReference type="CDD" id="cd01748">
    <property type="entry name" value="GATase1_IGP_Synthase"/>
    <property type="match status" value="1"/>
</dbReference>
<dbReference type="PIRSF" id="PIRSF000495">
    <property type="entry name" value="Amidotransf_hisH"/>
    <property type="match status" value="1"/>
</dbReference>
<evidence type="ECO:0000256" key="5">
    <source>
        <dbReference type="ARBA" id="ARBA00022962"/>
    </source>
</evidence>
<reference evidence="11" key="1">
    <citation type="submission" date="2022-10" db="EMBL/GenBank/DDBJ databases">
        <title>Candidatus Kirkpatrella diaphorinas gen. nov., sp. nov., an uncultured endosymbiont identified in a population of Diaphorina citri from Hawaii.</title>
        <authorList>
            <person name="Henry E.M."/>
            <person name="Carlson C.R."/>
            <person name="Kuo Y.-W."/>
        </authorList>
    </citation>
    <scope>NUCLEOTIDE SEQUENCE</scope>
    <source>
        <strain evidence="11">CADCRV1</strain>
    </source>
</reference>
<evidence type="ECO:0000256" key="2">
    <source>
        <dbReference type="ARBA" id="ARBA00011152"/>
    </source>
</evidence>
<sequence>MKQKIVVVDHNGGNLASASKSVAYAAQKAGLEIDVIISGDPDDIMTADRLVLPGQGAFNHCAKAVQGPLLTALHAATEAGTPYLGICVGMQLMAARGLEHGETTGFGWIRGTVDIMSEVRAAGLRLPHMGWNDLEFEPDAHPLLRNIAPGEHGYFVHSYALQDYDPADVIASTTYGGKVPAIVARGNRCGTQFHVEKSQHVGIQFLINFLTWSPTNMAA</sequence>
<evidence type="ECO:0000256" key="7">
    <source>
        <dbReference type="ARBA" id="ARBA00023239"/>
    </source>
</evidence>
<keyword evidence="4" id="KW-0378">Hydrolase</keyword>
<dbReference type="InterPro" id="IPR029062">
    <property type="entry name" value="Class_I_gatase-like"/>
</dbReference>